<feature type="transmembrane region" description="Helical" evidence="1">
    <location>
        <begin position="12"/>
        <end position="32"/>
    </location>
</feature>
<protein>
    <submittedName>
        <fullName evidence="2">Membrane protein</fullName>
    </submittedName>
</protein>
<gene>
    <name evidence="2" type="ORF">LEP1GSC060_2902</name>
</gene>
<dbReference type="OrthoDB" id="235490at2"/>
<name>N1WES4_9LEPT</name>
<feature type="transmembrane region" description="Helical" evidence="1">
    <location>
        <begin position="78"/>
        <end position="96"/>
    </location>
</feature>
<feature type="transmembrane region" description="Helical" evidence="1">
    <location>
        <begin position="212"/>
        <end position="229"/>
    </location>
</feature>
<feature type="transmembrane region" description="Helical" evidence="1">
    <location>
        <begin position="241"/>
        <end position="259"/>
    </location>
</feature>
<organism evidence="2 3">
    <name type="scientific">Leptospira weilii serovar Ranarum str. ICFT</name>
    <dbReference type="NCBI Taxonomy" id="1218598"/>
    <lineage>
        <taxon>Bacteria</taxon>
        <taxon>Pseudomonadati</taxon>
        <taxon>Spirochaetota</taxon>
        <taxon>Spirochaetia</taxon>
        <taxon>Leptospirales</taxon>
        <taxon>Leptospiraceae</taxon>
        <taxon>Leptospira</taxon>
    </lineage>
</organism>
<dbReference type="Proteomes" id="UP000012313">
    <property type="component" value="Unassembled WGS sequence"/>
</dbReference>
<feature type="transmembrane region" description="Helical" evidence="1">
    <location>
        <begin position="136"/>
        <end position="155"/>
    </location>
</feature>
<dbReference type="STRING" id="1218598.LEP1GSC060_2902"/>
<proteinExistence type="predicted"/>
<evidence type="ECO:0000313" key="2">
    <source>
        <dbReference type="EMBL" id="EMY77440.1"/>
    </source>
</evidence>
<feature type="transmembrane region" description="Helical" evidence="1">
    <location>
        <begin position="271"/>
        <end position="289"/>
    </location>
</feature>
<sequence>MSSKGWIFKPSLDLTFIILPGIVSVLSLFILREWNIIPFEIGPWTWFCTVLLIDVAHVYSTLFRSYFNVEEWKGKKNLLITAPIVCFLFSVFLYSFGTIWFWRIMAYVAVFHFIRQQFGFLALYRRKTTSVQIPFWLDKITIYLMGGVPIVYWHLTDQKREFSWFMDGDFWTYPLPALANVLLWFQKIWLCLYILAHVYYFVKYRSLPLGKILLVLNTWVVWYFGIVYFNSDFSFTITNVINHGVPYIFLLFYYTVQNVSEIKVKTFQTGSWIKILLCFLCVLFLFAFAEEWTWDSFIWKDHSSIFKNSSFYSFELPEFASALLISLLFLPQFTHYVLDAYLWKIGKHNPRLSHFFEISEKDYKNAFF</sequence>
<feature type="transmembrane region" description="Helical" evidence="1">
    <location>
        <begin position="319"/>
        <end position="338"/>
    </location>
</feature>
<dbReference type="RefSeq" id="WP_003004729.1">
    <property type="nucleotide sequence ID" value="NZ_AOHC02000037.1"/>
</dbReference>
<keyword evidence="1" id="KW-0812">Transmembrane</keyword>
<evidence type="ECO:0000313" key="3">
    <source>
        <dbReference type="Proteomes" id="UP000012313"/>
    </source>
</evidence>
<feature type="transmembrane region" description="Helical" evidence="1">
    <location>
        <begin position="175"/>
        <end position="200"/>
    </location>
</feature>
<dbReference type="AlphaFoldDB" id="N1WES4"/>
<keyword evidence="1" id="KW-1133">Transmembrane helix</keyword>
<keyword evidence="3" id="KW-1185">Reference proteome</keyword>
<reference evidence="2" key="1">
    <citation type="submission" date="2013-03" db="EMBL/GenBank/DDBJ databases">
        <authorList>
            <person name="Harkins D.M."/>
            <person name="Durkin A.S."/>
            <person name="Brinkac L.M."/>
            <person name="Haft D.H."/>
            <person name="Selengut J.D."/>
            <person name="Sanka R."/>
            <person name="DePew J."/>
            <person name="Purushe J."/>
            <person name="Hartskeerl R.A."/>
            <person name="Ahmed A."/>
            <person name="van der Linden H."/>
            <person name="Goris M.G.A."/>
            <person name="Vinetz J.M."/>
            <person name="Sutton G.G."/>
            <person name="Nierman W.C."/>
            <person name="Fouts D.E."/>
        </authorList>
    </citation>
    <scope>NUCLEOTIDE SEQUENCE [LARGE SCALE GENOMIC DNA]</scope>
    <source>
        <strain evidence="2">ICFT</strain>
    </source>
</reference>
<dbReference type="EMBL" id="AOHC02000037">
    <property type="protein sequence ID" value="EMY77440.1"/>
    <property type="molecule type" value="Genomic_DNA"/>
</dbReference>
<comment type="caution">
    <text evidence="2">The sequence shown here is derived from an EMBL/GenBank/DDBJ whole genome shotgun (WGS) entry which is preliminary data.</text>
</comment>
<feature type="transmembrane region" description="Helical" evidence="1">
    <location>
        <begin position="44"/>
        <end position="66"/>
    </location>
</feature>
<evidence type="ECO:0000256" key="1">
    <source>
        <dbReference type="SAM" id="Phobius"/>
    </source>
</evidence>
<keyword evidence="1" id="KW-0472">Membrane</keyword>
<accession>N1WES4</accession>